<dbReference type="SUPFAM" id="SSF49452">
    <property type="entry name" value="Starch-binding domain-like"/>
    <property type="match status" value="1"/>
</dbReference>
<keyword evidence="3" id="KW-1134">Transmembrane beta strand</keyword>
<evidence type="ECO:0000256" key="1">
    <source>
        <dbReference type="ARBA" id="ARBA00004571"/>
    </source>
</evidence>
<feature type="domain" description="TonB-dependent transporter Oar-like beta-barrel" evidence="9">
    <location>
        <begin position="246"/>
        <end position="319"/>
    </location>
</feature>
<evidence type="ECO:0000256" key="6">
    <source>
        <dbReference type="ARBA" id="ARBA00023237"/>
    </source>
</evidence>
<feature type="domain" description="TonB-dependent transporter Oar-like beta-barrel" evidence="9">
    <location>
        <begin position="341"/>
        <end position="1088"/>
    </location>
</feature>
<dbReference type="PANTHER" id="PTHR30069:SF46">
    <property type="entry name" value="OAR PROTEIN"/>
    <property type="match status" value="1"/>
</dbReference>
<gene>
    <name evidence="10" type="ORF">OIK44_05910</name>
</gene>
<evidence type="ECO:0000256" key="7">
    <source>
        <dbReference type="SAM" id="MobiDB-lite"/>
    </source>
</evidence>
<dbReference type="InterPro" id="IPR036942">
    <property type="entry name" value="Beta-barrel_TonB_sf"/>
</dbReference>
<evidence type="ECO:0000256" key="8">
    <source>
        <dbReference type="SAM" id="SignalP"/>
    </source>
</evidence>
<dbReference type="SUPFAM" id="SSF56935">
    <property type="entry name" value="Porins"/>
    <property type="match status" value="1"/>
</dbReference>
<feature type="chain" id="PRO_5046233114" evidence="8">
    <location>
        <begin position="28"/>
        <end position="1153"/>
    </location>
</feature>
<keyword evidence="4" id="KW-0812">Transmembrane</keyword>
<feature type="compositionally biased region" description="Basic and acidic residues" evidence="7">
    <location>
        <begin position="163"/>
        <end position="178"/>
    </location>
</feature>
<evidence type="ECO:0000313" key="10">
    <source>
        <dbReference type="EMBL" id="MDC8757123.1"/>
    </source>
</evidence>
<dbReference type="Pfam" id="PF25183">
    <property type="entry name" value="OMP_b-brl_4"/>
    <property type="match status" value="2"/>
</dbReference>
<dbReference type="Pfam" id="PF13620">
    <property type="entry name" value="CarboxypepD_reg"/>
    <property type="match status" value="1"/>
</dbReference>
<keyword evidence="2" id="KW-0813">Transport</keyword>
<reference evidence="10 11" key="1">
    <citation type="submission" date="2022-10" db="EMBL/GenBank/DDBJ databases">
        <title>Janthinobacterium sp. hw3 Genome sequencing.</title>
        <authorList>
            <person name="Park S."/>
        </authorList>
    </citation>
    <scope>NUCLEOTIDE SEQUENCE [LARGE SCALE GENOMIC DNA]</scope>
    <source>
        <strain evidence="11">hw3</strain>
    </source>
</reference>
<accession>A0ABT5JY93</accession>
<dbReference type="PANTHER" id="PTHR30069">
    <property type="entry name" value="TONB-DEPENDENT OUTER MEMBRANE RECEPTOR"/>
    <property type="match status" value="1"/>
</dbReference>
<proteinExistence type="predicted"/>
<dbReference type="Gene3D" id="2.40.170.20">
    <property type="entry name" value="TonB-dependent receptor, beta-barrel domain"/>
    <property type="match status" value="1"/>
</dbReference>
<keyword evidence="10" id="KW-0675">Receptor</keyword>
<keyword evidence="5" id="KW-0472">Membrane</keyword>
<name>A0ABT5JY93_9BURK</name>
<feature type="signal peptide" evidence="8">
    <location>
        <begin position="1"/>
        <end position="27"/>
    </location>
</feature>
<comment type="caution">
    <text evidence="10">The sequence shown here is derived from an EMBL/GenBank/DDBJ whole genome shotgun (WGS) entry which is preliminary data.</text>
</comment>
<protein>
    <submittedName>
        <fullName evidence="10">TonB-dependent receptor</fullName>
    </submittedName>
</protein>
<evidence type="ECO:0000259" key="9">
    <source>
        <dbReference type="Pfam" id="PF25183"/>
    </source>
</evidence>
<keyword evidence="8" id="KW-0732">Signal</keyword>
<dbReference type="Gene3D" id="2.60.40.1120">
    <property type="entry name" value="Carboxypeptidase-like, regulatory domain"/>
    <property type="match status" value="1"/>
</dbReference>
<dbReference type="InterPro" id="IPR057601">
    <property type="entry name" value="Oar-like_b-barrel"/>
</dbReference>
<keyword evidence="6" id="KW-0998">Cell outer membrane</keyword>
<organism evidence="10 11">
    <name type="scientific">Janthinobacterium fluminis</name>
    <dbReference type="NCBI Taxonomy" id="2987524"/>
    <lineage>
        <taxon>Bacteria</taxon>
        <taxon>Pseudomonadati</taxon>
        <taxon>Pseudomonadota</taxon>
        <taxon>Betaproteobacteria</taxon>
        <taxon>Burkholderiales</taxon>
        <taxon>Oxalobacteraceae</taxon>
        <taxon>Janthinobacterium</taxon>
    </lineage>
</organism>
<comment type="subcellular location">
    <subcellularLocation>
        <location evidence="1">Cell outer membrane</location>
        <topology evidence="1">Multi-pass membrane protein</topology>
    </subcellularLocation>
</comment>
<sequence>MINHKRLRLTQIALSLSIALAAAPSFAQNTTSAIGGRISGSDGQPASGATVTIVHTESGSVNNVVTDAQGRYVARGLRVGGPYTITISKNGVMEKREGVFVQLAETASVDATLGATAIQSVTVTGSAVRSDKFSKSNMGAGTNIGAREMAMQASIQRNLQDYARSDPRVSQTDKERGEMSVAGQNSRYNSMTVDGVAVNDTFGLEANGSPTAKQPISIDAIQSVQVNVANYDVTQKGYTGANINAVTKSGTNTAKGSVYYVFRNDSTAGDRYNSSNDTYSKPAPFRETTKGMTLGAPLIEDKLFLFAAYETLDSSRTTAPFGPLGSNMTNVGITPDAIAKAQAIAKSKYNFNAGSFDASGQSLKVDDLLLKLDWNINESHRAMMRYSRTNQAEPQFPNTSSTGLSLSSHWFSQKKSLETLVGQWFADWTPTFATEFKVSSRDYDSAPANNSTLPAIGLLFTGANPAGTPSAVPTDRRYLNFGTEQNRHRNILNTKTKDAYLGANWSLGAHEVKFGGDYSKNDVYNAYLQNMYGNYTFSCVSSSANYTYSFGSTNCGNPKSGEVAATPEQIAQAVLENFSRGRFSTYQVQFPAPGIALDDTAARFSLKNYGTFVQDTWTVNPRLTISYGVRIDSARIGERPRANTAAAAPMVEATAASGWRRTGGFGVDNTLTIDGQNLIQPRAGFNLTLDSTRNMQLRGGAGLFQGAAAAVWLSNPFANPGVATQVQGCGTSGYASCLNKDGSGKDGVFNPDPTKQPSISVGAANVDVLAPGLRQPAVWKANLAFDTELPWFGIVFSAEYLYTKNRDGIYYQHLNLGAPTKTGTDGRALYYTAQGYASDCWDMNGSVKSTASNAAGSCSSSRARAGSNVAYNNVLAATRTEKGGGSLATLSLSRPLSKGFGWSVAYTYTDATEVSPLTSSVSNSNWAGRAVFNPNEEVAANSSYLVKDRINALLNFEKAFFGAYKTTLGVFYEGRTGKPYSWTVNNDLNGDGLAGNDLMFIPSAPGSGQVVFAGDVGGSHANEDKFWSVVNANKNLKNAAGGVVGRNSSFAPWTNSFDLRIRQELPGFSKNHKASFTFDIFNVGNLLNKKWGRINEVGFQSNGGQARSFVDYVGLDAQGRYIYKVRDKVEDYDVRQAKGESQWALQATLKYEF</sequence>
<feature type="region of interest" description="Disordered" evidence="7">
    <location>
        <begin position="162"/>
        <end position="181"/>
    </location>
</feature>
<dbReference type="EMBL" id="JAQQXR010000002">
    <property type="protein sequence ID" value="MDC8757123.1"/>
    <property type="molecule type" value="Genomic_DNA"/>
</dbReference>
<dbReference type="Proteomes" id="UP001221208">
    <property type="component" value="Unassembled WGS sequence"/>
</dbReference>
<dbReference type="InterPro" id="IPR039426">
    <property type="entry name" value="TonB-dep_rcpt-like"/>
</dbReference>
<evidence type="ECO:0000256" key="4">
    <source>
        <dbReference type="ARBA" id="ARBA00022692"/>
    </source>
</evidence>
<evidence type="ECO:0000256" key="3">
    <source>
        <dbReference type="ARBA" id="ARBA00022452"/>
    </source>
</evidence>
<evidence type="ECO:0000313" key="11">
    <source>
        <dbReference type="Proteomes" id="UP001221208"/>
    </source>
</evidence>
<evidence type="ECO:0000256" key="2">
    <source>
        <dbReference type="ARBA" id="ARBA00022448"/>
    </source>
</evidence>
<keyword evidence="11" id="KW-1185">Reference proteome</keyword>
<dbReference type="InterPro" id="IPR013784">
    <property type="entry name" value="Carb-bd-like_fold"/>
</dbReference>
<evidence type="ECO:0000256" key="5">
    <source>
        <dbReference type="ARBA" id="ARBA00023136"/>
    </source>
</evidence>